<evidence type="ECO:0000256" key="9">
    <source>
        <dbReference type="ARBA" id="ARBA00040814"/>
    </source>
</evidence>
<reference evidence="14 16" key="10">
    <citation type="journal article" date="2015" name="G3 (Bethesda)">
        <title>Gene Model Annotations for Drosophila melanogaster: The Rule-Benders.</title>
        <authorList>
            <consortium name="FlyBase Consortium"/>
            <person name="Crosby M.A."/>
            <person name="Gramates L.S."/>
            <person name="Dos Santos G."/>
            <person name="Matthews B.B."/>
            <person name="St Pierre S.E."/>
            <person name="Zhou P."/>
            <person name="Schroeder A.J."/>
            <person name="Falls K."/>
            <person name="Emmert D.B."/>
            <person name="Russo S.M."/>
            <person name="Gelbart W.M."/>
            <person name="null"/>
        </authorList>
    </citation>
    <scope>NUCLEOTIDE SEQUENCE [LARGE SCALE GENOMIC DNA]</scope>
    <source>
        <strain evidence="16">Berkeley</strain>
    </source>
</reference>
<feature type="transmembrane region" description="Helical" evidence="12">
    <location>
        <begin position="149"/>
        <end position="173"/>
    </location>
</feature>
<evidence type="ECO:0000256" key="8">
    <source>
        <dbReference type="ARBA" id="ARBA00037101"/>
    </source>
</evidence>
<reference evidence="14 16" key="2">
    <citation type="journal article" date="2002" name="Genome Biol.">
        <title>Finishing a whole-genome shotgun: release 3 of the Drosophila melanogaster euchromatic genome sequence.</title>
        <authorList>
            <person name="Celniker S.E."/>
            <person name="Wheeler D.A."/>
            <person name="Kronmiller B."/>
            <person name="Carlson J.W."/>
            <person name="Halpern A."/>
            <person name="Patel S."/>
            <person name="Adams M."/>
            <person name="Champe M."/>
            <person name="Dugan S.P."/>
            <person name="Frise E."/>
            <person name="Hodgson A."/>
            <person name="George R.A."/>
            <person name="Hoskins R.A."/>
            <person name="Laverty T."/>
            <person name="Muzny D.M."/>
            <person name="Nelson C.R."/>
            <person name="Pacleb J.M."/>
            <person name="Park S."/>
            <person name="Pfeiffer B.D."/>
            <person name="Richards S."/>
            <person name="Sodergren E.J."/>
            <person name="Svirskas R."/>
            <person name="Tabor P.E."/>
            <person name="Wan K."/>
            <person name="Stapleton M."/>
            <person name="Sutton G.G."/>
            <person name="Venter C."/>
            <person name="Weinstock G."/>
            <person name="Scherer S.E."/>
            <person name="Myers E.W."/>
            <person name="Gibbs R.A."/>
            <person name="Rubin G.M."/>
        </authorList>
    </citation>
    <scope>NUCLEOTIDE SEQUENCE [LARGE SCALE GENOMIC DNA]</scope>
    <source>
        <strain evidence="16">Berkeley</strain>
    </source>
</reference>
<dbReference type="InterPro" id="IPR013057">
    <property type="entry name" value="AA_transpt_TM"/>
</dbReference>
<dbReference type="GO" id="GO:0003333">
    <property type="term" value="P:amino acid transmembrane transport"/>
    <property type="evidence" value="ECO:0000250"/>
    <property type="project" value="FlyBase"/>
</dbReference>
<evidence type="ECO:0000256" key="12">
    <source>
        <dbReference type="SAM" id="Phobius"/>
    </source>
</evidence>
<evidence type="ECO:0000256" key="5">
    <source>
        <dbReference type="ARBA" id="ARBA00022970"/>
    </source>
</evidence>
<keyword evidence="5" id="KW-0029">Amino-acid transport</keyword>
<keyword evidence="7 12" id="KW-0472">Membrane</keyword>
<dbReference type="GeneID" id="35911"/>
<feature type="transmembrane region" description="Helical" evidence="12">
    <location>
        <begin position="225"/>
        <end position="243"/>
    </location>
</feature>
<sequence>MNMNMNDSRRNTATEFSYILQRQNNHQTHQQQGQPQQPHQQQQQPPQQQQQQQHRQHSQQQQQAQQDAGLGDTLSSLPQASFNYINSIVGSGVIGIPYALHRAGFGLGLALLILVAYITDYSLILMVRCGHICGRFSYPGIMEAAYGKYGYYLLSLLQFMYPFLAMISYNVVVGDTLSKVLVRFFPSWGGSMGAVRLGVVFFVNVGVVMPLCLYKNVSRLARASFISLACVVFILFAVIIKLMSGDYKVRPAGELLLG</sequence>
<comment type="similarity">
    <text evidence="2">Belongs to the amino acid/polyamine transporter 2 family.</text>
</comment>
<evidence type="ECO:0000256" key="1">
    <source>
        <dbReference type="ARBA" id="ARBA00004141"/>
    </source>
</evidence>
<dbReference type="OrthoDB" id="28208at2759"/>
<dbReference type="BioGRID-ORCS" id="35911">
    <property type="hits" value="0 hits in 1 CRISPR screen"/>
</dbReference>
<reference evidence="14 16" key="5">
    <citation type="journal article" date="2002" name="Genome Biol.">
        <title>Heterochromatic sequences in a Drosophila whole-genome shotgun assembly.</title>
        <authorList>
            <person name="Hoskins R.A."/>
            <person name="Smith C.D."/>
            <person name="Carlson J.W."/>
            <person name="Carvalho A.B."/>
            <person name="Halpern A."/>
            <person name="Kaminker J.S."/>
            <person name="Kennedy C."/>
            <person name="Mungall C.J."/>
            <person name="Sullivan B.A."/>
            <person name="Sutton G.G."/>
            <person name="Yasuhara J.C."/>
            <person name="Wakimoto B.T."/>
            <person name="Myers E.W."/>
            <person name="Celniker S.E."/>
            <person name="Rubin G.M."/>
            <person name="Karpen G.H."/>
        </authorList>
    </citation>
    <scope>NUCLEOTIDE SEQUENCE [LARGE SCALE GENOMIC DNA]</scope>
    <source>
        <strain evidence="16">Berkeley</strain>
    </source>
</reference>
<keyword evidence="4 12" id="KW-0812">Transmembrane</keyword>
<dbReference type="GO" id="GO:0016020">
    <property type="term" value="C:membrane"/>
    <property type="evidence" value="ECO:0007669"/>
    <property type="project" value="UniProtKB-SubCell"/>
</dbReference>
<reference evidence="14 16" key="7">
    <citation type="journal article" date="2007" name="Science">
        <title>The Release 5.1 annotation of Drosophila melanogaster heterochromatin.</title>
        <authorList>
            <person name="Smith C.D."/>
            <person name="Shu S."/>
            <person name="Mungall C.J."/>
            <person name="Karpen G.H."/>
        </authorList>
    </citation>
    <scope>NUCLEOTIDE SEQUENCE [LARGE SCALE GENOMIC DNA]</scope>
    <source>
        <strain evidence="16">Berkeley</strain>
    </source>
</reference>
<evidence type="ECO:0000256" key="2">
    <source>
        <dbReference type="ARBA" id="ARBA00008066"/>
    </source>
</evidence>
<feature type="transmembrane region" description="Helical" evidence="12">
    <location>
        <begin position="106"/>
        <end position="128"/>
    </location>
</feature>
<dbReference type="Proteomes" id="UP000000803">
    <property type="component" value="Chromosome 2R"/>
</dbReference>
<evidence type="ECO:0000256" key="4">
    <source>
        <dbReference type="ARBA" id="ARBA00022692"/>
    </source>
</evidence>
<evidence type="ECO:0000256" key="11">
    <source>
        <dbReference type="SAM" id="MobiDB-lite"/>
    </source>
</evidence>
<evidence type="ECO:0000256" key="3">
    <source>
        <dbReference type="ARBA" id="ARBA00022448"/>
    </source>
</evidence>
<dbReference type="PANTHER" id="PTHR22950:SF458">
    <property type="entry name" value="SODIUM-COUPLED NEUTRAL AMINO ACID TRANSPORTER 11-RELATED"/>
    <property type="match status" value="1"/>
</dbReference>
<reference evidence="14 16" key="9">
    <citation type="journal article" date="2015" name="G3 (Bethesda)">
        <title>Gene Model Annotations for Drosophila melanogaster: Impact of High-Throughput Data.</title>
        <authorList>
            <consortium name="FlyBase Consortium"/>
            <person name="Matthews B.B."/>
            <person name="Dos Santos G."/>
            <person name="Crosby M.A."/>
            <person name="Emmert D.B."/>
            <person name="St Pierre S.E."/>
            <person name="Gramates L.S."/>
            <person name="Zhou P."/>
            <person name="Schroeder A.J."/>
            <person name="Falls K."/>
            <person name="Strelets V."/>
            <person name="Russo S.M."/>
            <person name="Gelbart W.M."/>
            <person name="null"/>
        </authorList>
    </citation>
    <scope>NUCLEOTIDE SEQUENCE [LARGE SCALE GENOMIC DNA]</scope>
    <source>
        <strain evidence="16">Berkeley</strain>
    </source>
</reference>
<dbReference type="Bgee" id="FBgn0033368">
    <property type="expression patterns" value="Expressed in lamina monopolar neuron L3 (Drosophila) in insect head and 91 other cell types or tissues"/>
</dbReference>
<dbReference type="Pfam" id="PF01490">
    <property type="entry name" value="Aa_trans"/>
    <property type="match status" value="1"/>
</dbReference>
<evidence type="ECO:0000259" key="13">
    <source>
        <dbReference type="Pfam" id="PF01490"/>
    </source>
</evidence>
<dbReference type="EMBL" id="AE013599">
    <property type="protein sequence ID" value="AHN56022.1"/>
    <property type="molecule type" value="Genomic_DNA"/>
</dbReference>
<feature type="domain" description="Amino acid transporter transmembrane" evidence="13">
    <location>
        <begin position="75"/>
        <end position="241"/>
    </location>
</feature>
<evidence type="ECO:0000313" key="15">
    <source>
        <dbReference type="FlyBase" id="FBgn0033368"/>
    </source>
</evidence>
<dbReference type="DNASU" id="35911"/>
<evidence type="ECO:0000256" key="6">
    <source>
        <dbReference type="ARBA" id="ARBA00022989"/>
    </source>
</evidence>
<keyword evidence="3" id="KW-0813">Transport</keyword>
<reference evidence="14 16" key="1">
    <citation type="journal article" date="2000" name="Science">
        <title>The genome sequence of Drosophila melanogaster.</title>
        <authorList>
            <person name="Adams M.D."/>
            <person name="Celniker S.E."/>
            <person name="Holt R.A."/>
            <person name="Evans C.A."/>
            <person name="Gocayne J.D."/>
            <person name="Amanatides P.G."/>
            <person name="Scherer S.E."/>
            <person name="Li P.W."/>
            <person name="Hoskins R.A."/>
            <person name="Galle R.F."/>
            <person name="George R.A."/>
            <person name="Lewis S.E."/>
            <person name="Richards S."/>
            <person name="Ashburner M."/>
            <person name="Henderson S.N."/>
            <person name="Sutton G.G."/>
            <person name="Wortman J.R."/>
            <person name="Yandell M.D."/>
            <person name="Zhang Q."/>
            <person name="Chen L.X."/>
            <person name="Brandon R.C."/>
            <person name="Rogers Y.H."/>
            <person name="Blazej R.G."/>
            <person name="Champe M."/>
            <person name="Pfeiffer B.D."/>
            <person name="Wan K.H."/>
            <person name="Doyle C."/>
            <person name="Baxter E.G."/>
            <person name="Helt G."/>
            <person name="Nelson C.R."/>
            <person name="Gabor G.L."/>
            <person name="Abril J.F."/>
            <person name="Agbayani A."/>
            <person name="An H.J."/>
            <person name="Andrews-Pfannkoch C."/>
            <person name="Baldwin D."/>
            <person name="Ballew R.M."/>
            <person name="Basu A."/>
            <person name="Baxendale J."/>
            <person name="Bayraktaroglu L."/>
            <person name="Beasley E.M."/>
            <person name="Beeson K.Y."/>
            <person name="Benos P.V."/>
            <person name="Berman B.P."/>
            <person name="Bhandari D."/>
            <person name="Bolshakov S."/>
            <person name="Borkova D."/>
            <person name="Botchan M.R."/>
            <person name="Bouck J."/>
            <person name="Brokstein P."/>
            <person name="Brottier P."/>
            <person name="Burtis K.C."/>
            <person name="Busam D.A."/>
            <person name="Butler H."/>
            <person name="Cadieu E."/>
            <person name="Center A."/>
            <person name="Chandra I."/>
            <person name="Cherry J.M."/>
            <person name="Cawley S."/>
            <person name="Dahlke C."/>
            <person name="Davenport L.B."/>
            <person name="Davies P."/>
            <person name="de Pablos B."/>
            <person name="Delcher A."/>
            <person name="Deng Z."/>
            <person name="Mays A.D."/>
            <person name="Dew I."/>
            <person name="Dietz S.M."/>
            <person name="Dodson K."/>
            <person name="Doup L.E."/>
            <person name="Downes M."/>
            <person name="Dugan-Rocha S."/>
            <person name="Dunkov B.C."/>
            <person name="Dunn P."/>
            <person name="Durbin K.J."/>
            <person name="Evangelista C.C."/>
            <person name="Ferraz C."/>
            <person name="Ferriera S."/>
            <person name="Fleischmann W."/>
            <person name="Fosler C."/>
            <person name="Gabrielian A.E."/>
            <person name="Garg N.S."/>
            <person name="Gelbart W.M."/>
            <person name="Glasser K."/>
            <person name="Glodek A."/>
            <person name="Gong F."/>
            <person name="Gorrell J.H."/>
            <person name="Gu Z."/>
            <person name="Guan P."/>
            <person name="Harris M."/>
            <person name="Harris N.L."/>
            <person name="Harvey D."/>
            <person name="Heiman T.J."/>
            <person name="Hernandez J.R."/>
            <person name="Houck J."/>
            <person name="Hostin D."/>
            <person name="Houston K.A."/>
            <person name="Howland T.J."/>
            <person name="Wei M.H."/>
            <person name="Ibegwam C."/>
            <person name="Jalali M."/>
            <person name="Kalush F."/>
            <person name="Karpen G.H."/>
            <person name="Ke Z."/>
            <person name="Kennison J.A."/>
            <person name="Ketchum K.A."/>
            <person name="Kimmel B.E."/>
            <person name="Kodira C.D."/>
            <person name="Kraft C."/>
            <person name="Kravitz S."/>
            <person name="Kulp D."/>
            <person name="Lai Z."/>
            <person name="Lasko P."/>
            <person name="Lei Y."/>
            <person name="Levitsky A.A."/>
            <person name="Li J."/>
            <person name="Li Z."/>
            <person name="Liang Y."/>
            <person name="Lin X."/>
            <person name="Liu X."/>
            <person name="Mattei B."/>
            <person name="McIntosh T.C."/>
            <person name="McLeod M.P."/>
            <person name="McPherson D."/>
            <person name="Merkulov G."/>
            <person name="Milshina N.V."/>
            <person name="Mobarry C."/>
            <person name="Morris J."/>
            <person name="Moshrefi A."/>
            <person name="Mount S.M."/>
            <person name="Moy M."/>
            <person name="Murphy B."/>
            <person name="Murphy L."/>
            <person name="Muzny D.M."/>
            <person name="Nelson D.L."/>
            <person name="Nelson D.R."/>
            <person name="Nelson K.A."/>
            <person name="Nixon K."/>
            <person name="Nusskern D.R."/>
            <person name="Pacleb J.M."/>
            <person name="Palazzolo M."/>
            <person name="Pittman G.S."/>
            <person name="Pan S."/>
            <person name="Pollard J."/>
            <person name="Puri V."/>
            <person name="Reese M.G."/>
            <person name="Reinert K."/>
            <person name="Remington K."/>
            <person name="Saunders R.D."/>
            <person name="Scheeler F."/>
            <person name="Shen H."/>
            <person name="Shue B.C."/>
            <person name="Siden-Kiamos I."/>
            <person name="Simpson M."/>
            <person name="Skupski M.P."/>
            <person name="Smith T."/>
            <person name="Spier E."/>
            <person name="Spradling A.C."/>
            <person name="Stapleton M."/>
            <person name="Strong R."/>
            <person name="Sun E."/>
            <person name="Svirskas R."/>
            <person name="Tector C."/>
            <person name="Turner R."/>
            <person name="Venter E."/>
            <person name="Wang A.H."/>
            <person name="Wang X."/>
            <person name="Wang Z.Y."/>
            <person name="Wassarman D.A."/>
            <person name="Weinstock G.M."/>
            <person name="Weissenbach J."/>
            <person name="Williams S.M."/>
            <person name="WoodageT"/>
            <person name="Worley K.C."/>
            <person name="Wu D."/>
            <person name="Yang S."/>
            <person name="Yao Q.A."/>
            <person name="Ye J."/>
            <person name="Yeh R.F."/>
            <person name="Zaveri J.S."/>
            <person name="Zhan M."/>
            <person name="Zhang G."/>
            <person name="Zhao Q."/>
            <person name="Zheng L."/>
            <person name="Zheng X.H."/>
            <person name="Zhong F.N."/>
            <person name="Zhong W."/>
            <person name="Zhou X."/>
            <person name="Zhu S."/>
            <person name="Zhu X."/>
            <person name="Smith H.O."/>
            <person name="Gibbs R.A."/>
            <person name="Myers E.W."/>
            <person name="Rubin G.M."/>
            <person name="Venter J.C."/>
        </authorList>
    </citation>
    <scope>NUCLEOTIDE SEQUENCE [LARGE SCALE GENOMIC DNA]</scope>
    <source>
        <strain evidence="16">Berkeley</strain>
    </source>
</reference>
<gene>
    <name evidence="14" type="primary">Dmel\CG13743</name>
    <name evidence="14 15" type="ORF">CG13743</name>
    <name evidence="14" type="ORF">Dmel_CG13743</name>
</gene>
<evidence type="ECO:0000256" key="7">
    <source>
        <dbReference type="ARBA" id="ARBA00023136"/>
    </source>
</evidence>
<reference evidence="14 16" key="4">
    <citation type="journal article" date="2002" name="Genome Biol.">
        <title>The transposable elements of the Drosophila melanogaster euchromatin: a genomics perspective.</title>
        <authorList>
            <person name="Kaminker J.S."/>
            <person name="Bergman C.M."/>
            <person name="Kronmiller B."/>
            <person name="Carlson J."/>
            <person name="Svirskas R."/>
            <person name="Patel S."/>
            <person name="Frise E."/>
            <person name="Wheeler D.A."/>
            <person name="Lewis S.E."/>
            <person name="Rubin G.M."/>
            <person name="Ashburner M."/>
            <person name="Celniker S.E."/>
        </authorList>
    </citation>
    <scope>NUCLEOTIDE SEQUENCE [LARGE SCALE GENOMIC DNA]</scope>
    <source>
        <strain evidence="16">Berkeley</strain>
    </source>
</reference>
<evidence type="ECO:0000256" key="10">
    <source>
        <dbReference type="ARBA" id="ARBA00041723"/>
    </source>
</evidence>
<dbReference type="RefSeq" id="NP_001286224.1">
    <property type="nucleotide sequence ID" value="NM_001299295.1"/>
</dbReference>
<dbReference type="SUPFAM" id="SSF81995">
    <property type="entry name" value="beta-sandwich domain of Sec23/24"/>
    <property type="match status" value="1"/>
</dbReference>
<reference evidence="14 16" key="11">
    <citation type="journal article" date="2015" name="Genome Res.">
        <title>The Release 6 reference sequence of the Drosophila melanogaster genome.</title>
        <authorList>
            <person name="Hoskins R.A."/>
            <person name="Carlson J.W."/>
            <person name="Wan K.H."/>
            <person name="Park S."/>
            <person name="Mendez I."/>
            <person name="Galle S.E."/>
            <person name="Booth B.W."/>
            <person name="Pfeiffer B.D."/>
            <person name="George R.A."/>
            <person name="Svirskas R."/>
            <person name="Krzywinski M."/>
            <person name="Schein J."/>
            <person name="Accardo M.C."/>
            <person name="Damia E."/>
            <person name="Messina G."/>
            <person name="Mendez-Lago M."/>
            <person name="de Pablos B."/>
            <person name="Demakova O.V."/>
            <person name="Andreyeva E.N."/>
            <person name="Boldyreva L.V."/>
            <person name="Marra M."/>
            <person name="Carvalho A.B."/>
            <person name="Dimitri P."/>
            <person name="Villasante A."/>
            <person name="Zhimulev I.F."/>
            <person name="Rubin G.M."/>
            <person name="Karpen G.H."/>
            <person name="Celniker S.E."/>
        </authorList>
    </citation>
    <scope>NUCLEOTIDE SEQUENCE [LARGE SCALE GENOMIC DNA]</scope>
    <source>
        <strain evidence="16">Berkeley</strain>
    </source>
</reference>
<name>A0A0B4LEY7_DROME</name>
<dbReference type="ExpressionAtlas" id="A0A0B4LEY7">
    <property type="expression patterns" value="baseline and differential"/>
</dbReference>
<comment type="subcellular location">
    <subcellularLocation>
        <location evidence="1">Membrane</location>
        <topology evidence="1">Multi-pass membrane protein</topology>
    </subcellularLocation>
</comment>
<proteinExistence type="inferred from homology"/>
<feature type="compositionally biased region" description="Low complexity" evidence="11">
    <location>
        <begin position="21"/>
        <end position="66"/>
    </location>
</feature>
<keyword evidence="16" id="KW-1185">Reference proteome</keyword>
<dbReference type="VEuPathDB" id="VectorBase:FBgn0033368"/>
<dbReference type="PANTHER" id="PTHR22950">
    <property type="entry name" value="AMINO ACID TRANSPORTER"/>
    <property type="match status" value="1"/>
</dbReference>
<reference evidence="14 16" key="3">
    <citation type="journal article" date="2002" name="Genome Biol.">
        <title>Annotation of the Drosophila melanogaster euchromatic genome: a systematic review.</title>
        <authorList>
            <person name="Misra S."/>
            <person name="Crosby M.A."/>
            <person name="Mungall C.J."/>
            <person name="Matthews B.B."/>
            <person name="Campbell K.S."/>
            <person name="Hradecky P."/>
            <person name="Huang Y."/>
            <person name="Kaminker J.S."/>
            <person name="Millburn G.H."/>
            <person name="Prochnik S.E."/>
            <person name="Smith C.D."/>
            <person name="Tupy J.L."/>
            <person name="Whitfied E.J."/>
            <person name="Bayraktaroglu L."/>
            <person name="Berman B.P."/>
            <person name="Bettencourt B.R."/>
            <person name="Celniker S.E."/>
            <person name="de Grey A.D."/>
            <person name="Drysdale R.A."/>
            <person name="Harris N.L."/>
            <person name="Richter J."/>
            <person name="Russo S."/>
            <person name="Schroeder A.J."/>
            <person name="Shu S.Q."/>
            <person name="Stapleton M."/>
            <person name="Yamada C."/>
            <person name="Ashburner M."/>
            <person name="Gelbart W.M."/>
            <person name="Rubin G.M."/>
            <person name="Lewis S.E."/>
        </authorList>
    </citation>
    <scope>GENOME REANNOTATION</scope>
    <source>
        <strain evidence="16">Berkeley</strain>
    </source>
</reference>
<feature type="transmembrane region" description="Helical" evidence="12">
    <location>
        <begin position="193"/>
        <end position="213"/>
    </location>
</feature>
<comment type="function">
    <text evidence="8">Putative sodium-dependent amino acid/proton antiporter.</text>
</comment>
<reference evidence="14 16" key="6">
    <citation type="journal article" date="2005" name="PLoS Comput. Biol.">
        <title>Combined evidence annotation of transposable elements in genome sequences.</title>
        <authorList>
            <person name="Quesneville H."/>
            <person name="Bergman C.M."/>
            <person name="Andrieu O."/>
            <person name="Autard D."/>
            <person name="Nouaud D."/>
            <person name="Ashburner M."/>
            <person name="Anxolabehere D."/>
        </authorList>
    </citation>
    <scope>NUCLEOTIDE SEQUENCE [LARGE SCALE GENOMIC DNA]</scope>
    <source>
        <strain evidence="16">Berkeley</strain>
    </source>
</reference>
<accession>A0A0B4LEY7</accession>
<evidence type="ECO:0000313" key="14">
    <source>
        <dbReference type="EMBL" id="AHN56022.1"/>
    </source>
</evidence>
<feature type="region of interest" description="Disordered" evidence="11">
    <location>
        <begin position="1"/>
        <end position="69"/>
    </location>
</feature>
<dbReference type="AGR" id="FB:FBgn0033368"/>
<keyword evidence="6 12" id="KW-1133">Transmembrane helix</keyword>
<dbReference type="AlphaFoldDB" id="A0A0B4LEY7"/>
<protein>
    <recommendedName>
        <fullName evidence="9">Putative sodium-coupled neutral amino acid transporter 11</fullName>
    </recommendedName>
    <alternativeName>
        <fullName evidence="10">Solute carrier family 38 member 11</fullName>
    </alternativeName>
</protein>
<evidence type="ECO:0000313" key="16">
    <source>
        <dbReference type="Proteomes" id="UP000000803"/>
    </source>
</evidence>
<organism evidence="14 16">
    <name type="scientific">Drosophila melanogaster</name>
    <name type="common">Fruit fly</name>
    <dbReference type="NCBI Taxonomy" id="7227"/>
    <lineage>
        <taxon>Eukaryota</taxon>
        <taxon>Metazoa</taxon>
        <taxon>Ecdysozoa</taxon>
        <taxon>Arthropoda</taxon>
        <taxon>Hexapoda</taxon>
        <taxon>Insecta</taxon>
        <taxon>Pterygota</taxon>
        <taxon>Neoptera</taxon>
        <taxon>Endopterygota</taxon>
        <taxon>Diptera</taxon>
        <taxon>Brachycera</taxon>
        <taxon>Muscomorpha</taxon>
        <taxon>Ephydroidea</taxon>
        <taxon>Drosophilidae</taxon>
        <taxon>Drosophila</taxon>
        <taxon>Sophophora</taxon>
    </lineage>
</organism>
<feature type="transmembrane region" description="Helical" evidence="12">
    <location>
        <begin position="82"/>
        <end position="100"/>
    </location>
</feature>
<reference evidence="14 16" key="8">
    <citation type="journal article" date="2007" name="Science">
        <title>Sequence finishing and mapping of Drosophila melanogaster heterochromatin.</title>
        <authorList>
            <person name="Hoskins R.A."/>
            <person name="Carlson J.W."/>
            <person name="Kennedy C."/>
            <person name="Acevedo D."/>
            <person name="Evans-Holm M."/>
            <person name="Frise E."/>
            <person name="Wan K.H."/>
            <person name="Park S."/>
            <person name="Mendez-Lago M."/>
            <person name="Rossi F."/>
            <person name="Villasante A."/>
            <person name="Dimitri P."/>
            <person name="Karpen G.H."/>
            <person name="Celniker S.E."/>
        </authorList>
    </citation>
    <scope>NUCLEOTIDE SEQUENCE [LARGE SCALE GENOMIC DNA]</scope>
    <source>
        <strain evidence="16">Berkeley</strain>
    </source>
</reference>
<dbReference type="FlyBase" id="FBgn0033368">
    <property type="gene designation" value="CG13743"/>
</dbReference>
<dbReference type="GO" id="GO:0015171">
    <property type="term" value="F:amino acid transmembrane transporter activity"/>
    <property type="evidence" value="ECO:0000250"/>
    <property type="project" value="FlyBase"/>
</dbReference>